<dbReference type="Gene3D" id="1.10.287.3510">
    <property type="match status" value="1"/>
</dbReference>
<name>A0A832YTF2_9EURY</name>
<dbReference type="NCBIfam" id="NF005618">
    <property type="entry name" value="PRK07375.1-3"/>
    <property type="match status" value="1"/>
</dbReference>
<protein>
    <recommendedName>
        <fullName evidence="9">NADH-ubiquinone oxidoreductase chain 4L</fullName>
    </recommendedName>
</protein>
<evidence type="ECO:0000256" key="3">
    <source>
        <dbReference type="ARBA" id="ARBA00022692"/>
    </source>
</evidence>
<feature type="transmembrane region" description="Helical" evidence="6">
    <location>
        <begin position="80"/>
        <end position="104"/>
    </location>
</feature>
<evidence type="ECO:0000256" key="2">
    <source>
        <dbReference type="ARBA" id="ARBA00022475"/>
    </source>
</evidence>
<proteinExistence type="predicted"/>
<feature type="transmembrane region" description="Helical" evidence="6">
    <location>
        <begin position="6"/>
        <end position="25"/>
    </location>
</feature>
<dbReference type="InterPro" id="IPR039428">
    <property type="entry name" value="NUOK/Mnh_C1-like"/>
</dbReference>
<dbReference type="Proteomes" id="UP000605144">
    <property type="component" value="Unassembled WGS sequence"/>
</dbReference>
<dbReference type="GO" id="GO:0005886">
    <property type="term" value="C:plasma membrane"/>
    <property type="evidence" value="ECO:0007669"/>
    <property type="project" value="UniProtKB-SubCell"/>
</dbReference>
<evidence type="ECO:0008006" key="9">
    <source>
        <dbReference type="Google" id="ProtNLM"/>
    </source>
</evidence>
<dbReference type="AlphaFoldDB" id="A0A832YTF2"/>
<evidence type="ECO:0000313" key="8">
    <source>
        <dbReference type="Proteomes" id="UP000605144"/>
    </source>
</evidence>
<keyword evidence="3 6" id="KW-0812">Transmembrane</keyword>
<comment type="subcellular location">
    <subcellularLocation>
        <location evidence="1">Cell membrane</location>
        <topology evidence="1">Multi-pass membrane protein</topology>
    </subcellularLocation>
</comment>
<keyword evidence="2" id="KW-1003">Cell membrane</keyword>
<evidence type="ECO:0000256" key="6">
    <source>
        <dbReference type="SAM" id="Phobius"/>
    </source>
</evidence>
<comment type="caution">
    <text evidence="7">The sequence shown here is derived from an EMBL/GenBank/DDBJ whole genome shotgun (WGS) entry which is preliminary data.</text>
</comment>
<evidence type="ECO:0000256" key="5">
    <source>
        <dbReference type="ARBA" id="ARBA00023136"/>
    </source>
</evidence>
<accession>A0A832YTF2</accession>
<feature type="transmembrane region" description="Helical" evidence="6">
    <location>
        <begin position="32"/>
        <end position="51"/>
    </location>
</feature>
<dbReference type="Pfam" id="PF00420">
    <property type="entry name" value="Oxidored_q2"/>
    <property type="match status" value="1"/>
</dbReference>
<gene>
    <name evidence="7" type="ORF">EYG76_02855</name>
</gene>
<keyword evidence="5 6" id="KW-0472">Membrane</keyword>
<keyword evidence="4 6" id="KW-1133">Transmembrane helix</keyword>
<organism evidence="7 8">
    <name type="scientific">Methanothermococcus okinawensis</name>
    <dbReference type="NCBI Taxonomy" id="155863"/>
    <lineage>
        <taxon>Archaea</taxon>
        <taxon>Methanobacteriati</taxon>
        <taxon>Methanobacteriota</taxon>
        <taxon>Methanomada group</taxon>
        <taxon>Methanococci</taxon>
        <taxon>Methanococcales</taxon>
        <taxon>Methanococcaceae</taxon>
        <taxon>Methanothermococcus</taxon>
    </lineage>
</organism>
<dbReference type="EMBL" id="DQSV01000055">
    <property type="protein sequence ID" value="HIP17228.1"/>
    <property type="molecule type" value="Genomic_DNA"/>
</dbReference>
<reference evidence="7" key="1">
    <citation type="journal article" date="2020" name="ISME J.">
        <title>Gammaproteobacteria mediating utilization of methyl-, sulfur- and petroleum organic compounds in deep ocean hydrothermal plumes.</title>
        <authorList>
            <person name="Zhou Z."/>
            <person name="Liu Y."/>
            <person name="Pan J."/>
            <person name="Cron B.R."/>
            <person name="Toner B.M."/>
            <person name="Anantharaman K."/>
            <person name="Breier J.A."/>
            <person name="Dick G.J."/>
            <person name="Li M."/>
        </authorList>
    </citation>
    <scope>NUCLEOTIDE SEQUENCE</scope>
    <source>
        <strain evidence="7">SZUA-1385</strain>
    </source>
</reference>
<dbReference type="PANTHER" id="PTHR34583">
    <property type="entry name" value="ANTIPORTER SUBUNIT MNHC2-RELATED"/>
    <property type="match status" value="1"/>
</dbReference>
<dbReference type="PANTHER" id="PTHR34583:SF2">
    <property type="entry name" value="ANTIPORTER SUBUNIT MNHC2-RELATED"/>
    <property type="match status" value="1"/>
</dbReference>
<evidence type="ECO:0000313" key="7">
    <source>
        <dbReference type="EMBL" id="HIP17228.1"/>
    </source>
</evidence>
<sequence>MDLQLASFIAAGVLVVVGLYGFFFVDNIIKKVIALSIIENGVNLTLVSMGYREGGYAPIYLPTLKFQLFSTNMAYPLPQALVLTNIVIGASMLAIMLALSVVFYKKYKTLKTSIILKED</sequence>
<dbReference type="InterPro" id="IPR050601">
    <property type="entry name" value="CPA3_antiporter_subunitC"/>
</dbReference>
<evidence type="ECO:0000256" key="4">
    <source>
        <dbReference type="ARBA" id="ARBA00022989"/>
    </source>
</evidence>
<evidence type="ECO:0000256" key="1">
    <source>
        <dbReference type="ARBA" id="ARBA00004651"/>
    </source>
</evidence>